<protein>
    <submittedName>
        <fullName evidence="2">Uncharacterized protein</fullName>
    </submittedName>
</protein>
<evidence type="ECO:0000313" key="2">
    <source>
        <dbReference type="EMBL" id="MPM50476.1"/>
    </source>
</evidence>
<proteinExistence type="predicted"/>
<accession>A0A645AC05</accession>
<feature type="compositionally biased region" description="Basic and acidic residues" evidence="1">
    <location>
        <begin position="117"/>
        <end position="131"/>
    </location>
</feature>
<sequence length="137" mass="15321">MTESTVFQVCAKEDEQKNIGGADTDSNTEDSLAAPYHVVEYPLDTEPHMTKLSGNPHPQEVVEQENQTQDSKVLARPSPGLKYEDHGNACKPKVGIDQVSTTFGYYDVIFQEIPEREDQHTQQHDVPDRGKCSLSVF</sequence>
<gene>
    <name evidence="2" type="ORF">SDC9_97217</name>
</gene>
<dbReference type="EMBL" id="VSSQ01012986">
    <property type="protein sequence ID" value="MPM50476.1"/>
    <property type="molecule type" value="Genomic_DNA"/>
</dbReference>
<organism evidence="2">
    <name type="scientific">bioreactor metagenome</name>
    <dbReference type="NCBI Taxonomy" id="1076179"/>
    <lineage>
        <taxon>unclassified sequences</taxon>
        <taxon>metagenomes</taxon>
        <taxon>ecological metagenomes</taxon>
    </lineage>
</organism>
<reference evidence="2" key="1">
    <citation type="submission" date="2019-08" db="EMBL/GenBank/DDBJ databases">
        <authorList>
            <person name="Kucharzyk K."/>
            <person name="Murdoch R.W."/>
            <person name="Higgins S."/>
            <person name="Loffler F."/>
        </authorList>
    </citation>
    <scope>NUCLEOTIDE SEQUENCE</scope>
</reference>
<feature type="region of interest" description="Disordered" evidence="1">
    <location>
        <begin position="117"/>
        <end position="137"/>
    </location>
</feature>
<evidence type="ECO:0000256" key="1">
    <source>
        <dbReference type="SAM" id="MobiDB-lite"/>
    </source>
</evidence>
<name>A0A645AC05_9ZZZZ</name>
<comment type="caution">
    <text evidence="2">The sequence shown here is derived from an EMBL/GenBank/DDBJ whole genome shotgun (WGS) entry which is preliminary data.</text>
</comment>
<feature type="region of interest" description="Disordered" evidence="1">
    <location>
        <begin position="46"/>
        <end position="86"/>
    </location>
</feature>
<dbReference type="AlphaFoldDB" id="A0A645AC05"/>